<proteinExistence type="predicted"/>
<evidence type="ECO:0000313" key="2">
    <source>
        <dbReference type="Proteomes" id="UP001221302"/>
    </source>
</evidence>
<sequence>MNNSSSNKVYLDYKTLFLKIKEIQKLPDDIVEKFLKSKGKLKNKNFSQKLLNEKQS</sequence>
<dbReference type="EMBL" id="JARGDL010000002">
    <property type="protein sequence ID" value="MDF1611032.1"/>
    <property type="molecule type" value="Genomic_DNA"/>
</dbReference>
<dbReference type="Proteomes" id="UP001221302">
    <property type="component" value="Unassembled WGS sequence"/>
</dbReference>
<accession>A0AAE3NZK5</accession>
<comment type="caution">
    <text evidence="1">The sequence shown here is derived from an EMBL/GenBank/DDBJ whole genome shotgun (WGS) entry which is preliminary data.</text>
</comment>
<protein>
    <submittedName>
        <fullName evidence="1">Uncharacterized protein</fullName>
    </submittedName>
</protein>
<name>A0AAE3NZK5_9BACT</name>
<keyword evidence="2" id="KW-1185">Reference proteome</keyword>
<evidence type="ECO:0000313" key="1">
    <source>
        <dbReference type="EMBL" id="MDF1611032.1"/>
    </source>
</evidence>
<organism evidence="1 2">
    <name type="scientific">Stygiobacter electus</name>
    <dbReference type="NCBI Taxonomy" id="3032292"/>
    <lineage>
        <taxon>Bacteria</taxon>
        <taxon>Pseudomonadati</taxon>
        <taxon>Ignavibacteriota</taxon>
        <taxon>Ignavibacteria</taxon>
        <taxon>Ignavibacteriales</taxon>
        <taxon>Melioribacteraceae</taxon>
        <taxon>Stygiobacter</taxon>
    </lineage>
</organism>
<gene>
    <name evidence="1" type="ORF">P0M35_02645</name>
</gene>
<dbReference type="AlphaFoldDB" id="A0AAE3NZK5"/>
<dbReference type="RefSeq" id="WP_321534797.1">
    <property type="nucleotide sequence ID" value="NZ_JARGDL010000002.1"/>
</dbReference>
<reference evidence="1" key="1">
    <citation type="submission" date="2023-03" db="EMBL/GenBank/DDBJ databases">
        <title>Stygiobacter electus gen. nov., sp. nov., facultatively anaerobic thermotolerant bacterium of the class Ignavibacteria from a well of Yessentuki mineral water deposit.</title>
        <authorList>
            <person name="Podosokorskaya O.A."/>
            <person name="Elcheninov A.G."/>
            <person name="Petrova N.F."/>
            <person name="Zavarzina D.G."/>
            <person name="Kublanov I.V."/>
            <person name="Merkel A.Y."/>
        </authorList>
    </citation>
    <scope>NUCLEOTIDE SEQUENCE</scope>
    <source>
        <strain evidence="1">09-Me</strain>
    </source>
</reference>